<dbReference type="PROSITE" id="PS00287">
    <property type="entry name" value="CYSTATIN"/>
    <property type="match status" value="1"/>
</dbReference>
<protein>
    <recommendedName>
        <fullName evidence="3">Cystatin domain-containing protein</fullName>
    </recommendedName>
</protein>
<reference evidence="1" key="1">
    <citation type="journal article" date="2020" name="Fungal Divers.">
        <title>Resolving the Mortierellaceae phylogeny through synthesis of multi-gene phylogenetics and phylogenomics.</title>
        <authorList>
            <person name="Vandepol N."/>
            <person name="Liber J."/>
            <person name="Desiro A."/>
            <person name="Na H."/>
            <person name="Kennedy M."/>
            <person name="Barry K."/>
            <person name="Grigoriev I.V."/>
            <person name="Miller A.N."/>
            <person name="O'Donnell K."/>
            <person name="Stajich J.E."/>
            <person name="Bonito G."/>
        </authorList>
    </citation>
    <scope>NUCLEOTIDE SEQUENCE</scope>
    <source>
        <strain evidence="1">KOD948</strain>
    </source>
</reference>
<dbReference type="OrthoDB" id="2429551at2759"/>
<dbReference type="GO" id="GO:0004869">
    <property type="term" value="F:cysteine-type endopeptidase inhibitor activity"/>
    <property type="evidence" value="ECO:0007669"/>
    <property type="project" value="InterPro"/>
</dbReference>
<proteinExistence type="predicted"/>
<dbReference type="CDD" id="cd00042">
    <property type="entry name" value="CY"/>
    <property type="match status" value="1"/>
</dbReference>
<sequence>MIQPEADVMPILGGDLPVIGGLKNDPIVVVQGHLLDADLKKILTTLNSEILRRYRQAKHLTDSSDDSIQFQPHSYTTQVVAGTNFFLKLEVVHKDTAPCSPKEYIHVRIFDQPWTQTLELTGLKINVQANDPFQYDFEPFPETK</sequence>
<dbReference type="InterPro" id="IPR018073">
    <property type="entry name" value="Prot_inh_cystat_CS"/>
</dbReference>
<evidence type="ECO:0000313" key="2">
    <source>
        <dbReference type="Proteomes" id="UP000726737"/>
    </source>
</evidence>
<keyword evidence="2" id="KW-1185">Reference proteome</keyword>
<evidence type="ECO:0008006" key="3">
    <source>
        <dbReference type="Google" id="ProtNLM"/>
    </source>
</evidence>
<dbReference type="Proteomes" id="UP000726737">
    <property type="component" value="Unassembled WGS sequence"/>
</dbReference>
<dbReference type="InterPro" id="IPR000010">
    <property type="entry name" value="Cystatin_dom"/>
</dbReference>
<accession>A0A9P6PNN7</accession>
<dbReference type="InterPro" id="IPR046350">
    <property type="entry name" value="Cystatin_sf"/>
</dbReference>
<dbReference type="EMBL" id="JAAAJA010000651">
    <property type="protein sequence ID" value="KAG0250777.1"/>
    <property type="molecule type" value="Genomic_DNA"/>
</dbReference>
<gene>
    <name evidence="1" type="ORF">BG011_008112</name>
</gene>
<comment type="caution">
    <text evidence="1">The sequence shown here is derived from an EMBL/GenBank/DDBJ whole genome shotgun (WGS) entry which is preliminary data.</text>
</comment>
<dbReference type="Gene3D" id="3.10.450.10">
    <property type="match status" value="1"/>
</dbReference>
<dbReference type="SUPFAM" id="SSF54403">
    <property type="entry name" value="Cystatin/monellin"/>
    <property type="match status" value="1"/>
</dbReference>
<evidence type="ECO:0000313" key="1">
    <source>
        <dbReference type="EMBL" id="KAG0250777.1"/>
    </source>
</evidence>
<organism evidence="1 2">
    <name type="scientific">Mortierella polycephala</name>
    <dbReference type="NCBI Taxonomy" id="41804"/>
    <lineage>
        <taxon>Eukaryota</taxon>
        <taxon>Fungi</taxon>
        <taxon>Fungi incertae sedis</taxon>
        <taxon>Mucoromycota</taxon>
        <taxon>Mortierellomycotina</taxon>
        <taxon>Mortierellomycetes</taxon>
        <taxon>Mortierellales</taxon>
        <taxon>Mortierellaceae</taxon>
        <taxon>Mortierella</taxon>
    </lineage>
</organism>
<dbReference type="AlphaFoldDB" id="A0A9P6PNN7"/>
<name>A0A9P6PNN7_9FUNG</name>